<evidence type="ECO:0000256" key="1">
    <source>
        <dbReference type="SAM" id="MobiDB-lite"/>
    </source>
</evidence>
<dbReference type="EMBL" id="JAUKUD010000004">
    <property type="protein sequence ID" value="KAK0745851.1"/>
    <property type="molecule type" value="Genomic_DNA"/>
</dbReference>
<accession>A0AA40EUX6</accession>
<comment type="caution">
    <text evidence="2">The sequence shown here is derived from an EMBL/GenBank/DDBJ whole genome shotgun (WGS) entry which is preliminary data.</text>
</comment>
<keyword evidence="3" id="KW-1185">Reference proteome</keyword>
<dbReference type="AlphaFoldDB" id="A0AA40EUX6"/>
<gene>
    <name evidence="2" type="ORF">B0T18DRAFT_390405</name>
</gene>
<feature type="region of interest" description="Disordered" evidence="1">
    <location>
        <begin position="114"/>
        <end position="139"/>
    </location>
</feature>
<dbReference type="Proteomes" id="UP001172155">
    <property type="component" value="Unassembled WGS sequence"/>
</dbReference>
<reference evidence="2" key="1">
    <citation type="submission" date="2023-06" db="EMBL/GenBank/DDBJ databases">
        <title>Genome-scale phylogeny and comparative genomics of the fungal order Sordariales.</title>
        <authorList>
            <consortium name="Lawrence Berkeley National Laboratory"/>
            <person name="Hensen N."/>
            <person name="Bonometti L."/>
            <person name="Westerberg I."/>
            <person name="Brannstrom I.O."/>
            <person name="Guillou S."/>
            <person name="Cros-Aarteil S."/>
            <person name="Calhoun S."/>
            <person name="Haridas S."/>
            <person name="Kuo A."/>
            <person name="Mondo S."/>
            <person name="Pangilinan J."/>
            <person name="Riley R."/>
            <person name="LaButti K."/>
            <person name="Andreopoulos B."/>
            <person name="Lipzen A."/>
            <person name="Chen C."/>
            <person name="Yanf M."/>
            <person name="Daum C."/>
            <person name="Ng V."/>
            <person name="Clum A."/>
            <person name="Steindorff A."/>
            <person name="Ohm R."/>
            <person name="Martin F."/>
            <person name="Silar P."/>
            <person name="Natvig D."/>
            <person name="Lalanne C."/>
            <person name="Gautier V."/>
            <person name="Ament-velasquez S.L."/>
            <person name="Kruys A."/>
            <person name="Hutchinson M.I."/>
            <person name="Powell A.J."/>
            <person name="Barry K."/>
            <person name="Miller A.N."/>
            <person name="Grigoriev I.V."/>
            <person name="Debuchy R."/>
            <person name="Gladieux P."/>
            <person name="Thoren M.H."/>
            <person name="Johannesson H."/>
        </authorList>
    </citation>
    <scope>NUCLEOTIDE SEQUENCE</scope>
    <source>
        <strain evidence="2">SMH3187-1</strain>
    </source>
</reference>
<protein>
    <submittedName>
        <fullName evidence="2">Uncharacterized protein</fullName>
    </submittedName>
</protein>
<organism evidence="2 3">
    <name type="scientific">Schizothecium vesticola</name>
    <dbReference type="NCBI Taxonomy" id="314040"/>
    <lineage>
        <taxon>Eukaryota</taxon>
        <taxon>Fungi</taxon>
        <taxon>Dikarya</taxon>
        <taxon>Ascomycota</taxon>
        <taxon>Pezizomycotina</taxon>
        <taxon>Sordariomycetes</taxon>
        <taxon>Sordariomycetidae</taxon>
        <taxon>Sordariales</taxon>
        <taxon>Schizotheciaceae</taxon>
        <taxon>Schizothecium</taxon>
    </lineage>
</organism>
<proteinExistence type="predicted"/>
<evidence type="ECO:0000313" key="3">
    <source>
        <dbReference type="Proteomes" id="UP001172155"/>
    </source>
</evidence>
<name>A0AA40EUX6_9PEZI</name>
<sequence length="174" mass="19626">MSLALWLLEGSRARKRFLCEYRCTDTLVLLVRRRYWQQLLRSGFVASVPTSQPDEDDLRECAVTSTGTLPVSVVLPKLPLAESKHCLDYQGQDFISQQTPIIVMAAPYRPLPVRQRRGLGEPSKKPAMASADHRDPQGETAARFPHISRFRPVHREYGQAKPAVCGRWNLGSVV</sequence>
<evidence type="ECO:0000313" key="2">
    <source>
        <dbReference type="EMBL" id="KAK0745851.1"/>
    </source>
</evidence>